<gene>
    <name evidence="2" type="ORF">Syun_025625</name>
</gene>
<dbReference type="Pfam" id="PF07732">
    <property type="entry name" value="Cu-oxidase_3"/>
    <property type="match status" value="1"/>
</dbReference>
<name>A0AAP0HWC5_9MAGN</name>
<comment type="caution">
    <text evidence="2">The sequence shown here is derived from an EMBL/GenBank/DDBJ whole genome shotgun (WGS) entry which is preliminary data.</text>
</comment>
<dbReference type="GO" id="GO:0005507">
    <property type="term" value="F:copper ion binding"/>
    <property type="evidence" value="ECO:0007669"/>
    <property type="project" value="InterPro"/>
</dbReference>
<proteinExistence type="predicted"/>
<evidence type="ECO:0000313" key="2">
    <source>
        <dbReference type="EMBL" id="KAK9098580.1"/>
    </source>
</evidence>
<reference evidence="2 3" key="1">
    <citation type="submission" date="2024-01" db="EMBL/GenBank/DDBJ databases">
        <title>Genome assemblies of Stephania.</title>
        <authorList>
            <person name="Yang L."/>
        </authorList>
    </citation>
    <scope>NUCLEOTIDE SEQUENCE [LARGE SCALE GENOMIC DNA]</scope>
    <source>
        <strain evidence="2">YNDBR</strain>
        <tissue evidence="2">Leaf</tissue>
    </source>
</reference>
<protein>
    <recommendedName>
        <fullName evidence="1">Plastocyanin-like domain-containing protein</fullName>
    </recommendedName>
</protein>
<evidence type="ECO:0000313" key="3">
    <source>
        <dbReference type="Proteomes" id="UP001420932"/>
    </source>
</evidence>
<dbReference type="Proteomes" id="UP001420932">
    <property type="component" value="Unassembled WGS sequence"/>
</dbReference>
<dbReference type="InterPro" id="IPR011707">
    <property type="entry name" value="Cu-oxidase-like_N"/>
</dbReference>
<keyword evidence="3" id="KW-1185">Reference proteome</keyword>
<dbReference type="AlphaFoldDB" id="A0AAP0HWC5"/>
<dbReference type="EMBL" id="JBBNAF010000011">
    <property type="protein sequence ID" value="KAK9098580.1"/>
    <property type="molecule type" value="Genomic_DNA"/>
</dbReference>
<sequence>MKEEAIAGFDRYNHAATIEREVHDQLTLEEALAELDEIPHHRYRRGCGLKGCTRRKEYLYHDHHLLTRNPCILINGRFSGPQIDCVTNDNGIVNVINKLDQPFLNT</sequence>
<organism evidence="2 3">
    <name type="scientific">Stephania yunnanensis</name>
    <dbReference type="NCBI Taxonomy" id="152371"/>
    <lineage>
        <taxon>Eukaryota</taxon>
        <taxon>Viridiplantae</taxon>
        <taxon>Streptophyta</taxon>
        <taxon>Embryophyta</taxon>
        <taxon>Tracheophyta</taxon>
        <taxon>Spermatophyta</taxon>
        <taxon>Magnoliopsida</taxon>
        <taxon>Ranunculales</taxon>
        <taxon>Menispermaceae</taxon>
        <taxon>Menispermoideae</taxon>
        <taxon>Cissampelideae</taxon>
        <taxon>Stephania</taxon>
    </lineage>
</organism>
<evidence type="ECO:0000259" key="1">
    <source>
        <dbReference type="Pfam" id="PF07732"/>
    </source>
</evidence>
<accession>A0AAP0HWC5</accession>
<feature type="domain" description="Plastocyanin-like" evidence="1">
    <location>
        <begin position="68"/>
        <end position="103"/>
    </location>
</feature>